<dbReference type="KEGG" id="kfa:Q73A0000_07640"/>
<dbReference type="RefSeq" id="WP_193813477.1">
    <property type="nucleotide sequence ID" value="NZ_CP040442.1"/>
</dbReference>
<feature type="signal peptide" evidence="1">
    <location>
        <begin position="1"/>
        <end position="17"/>
    </location>
</feature>
<feature type="chain" id="PRO_5032788982" evidence="1">
    <location>
        <begin position="18"/>
        <end position="223"/>
    </location>
</feature>
<organism evidence="2 3">
    <name type="scientific">Kaistella flava</name>
    <name type="common">ex Peng et al. 2021</name>
    <dbReference type="NCBI Taxonomy" id="2038776"/>
    <lineage>
        <taxon>Bacteria</taxon>
        <taxon>Pseudomonadati</taxon>
        <taxon>Bacteroidota</taxon>
        <taxon>Flavobacteriia</taxon>
        <taxon>Flavobacteriales</taxon>
        <taxon>Weeksellaceae</taxon>
        <taxon>Chryseobacterium group</taxon>
        <taxon>Kaistella</taxon>
    </lineage>
</organism>
<reference evidence="2 3" key="1">
    <citation type="submission" date="2019-05" db="EMBL/GenBank/DDBJ databases">
        <title>Chryseobacterium sp. isolated from King George Island, maritime Antarctica.</title>
        <authorList>
            <person name="Peng X."/>
        </authorList>
    </citation>
    <scope>NUCLEOTIDE SEQUENCE [LARGE SCALE GENOMIC DNA]</scope>
    <source>
        <strain evidence="2 3">7-3A</strain>
    </source>
</reference>
<gene>
    <name evidence="2" type="ORF">Q73A0000_07640</name>
</gene>
<evidence type="ECO:0000256" key="1">
    <source>
        <dbReference type="SAM" id="SignalP"/>
    </source>
</evidence>
<name>A0A7M2Y815_9FLAO</name>
<accession>A0A7M2Y815</accession>
<sequence>MKKYLFLFLLFPLSILAQKNFTYKKDFDLILKESKDKKSDLYYPNLLAKYNKIDSTLTDKEMLAMLISYTEDKNYKPYQDFNFGRKLYKLNEESKFAEVIKTGDAFLAKHPFDLKTLFEVSYAYHQTNKQQEADNYLQKAGFIFGAMFYSGDGMTIENPAFALNPSDGQDFIRKFIGAGIGTMGSGRDENGYFMDMLEAKFDNGETHTLYFIIPHATKKMFVK</sequence>
<keyword evidence="1" id="KW-0732">Signal</keyword>
<proteinExistence type="predicted"/>
<dbReference type="InterPro" id="IPR032578">
    <property type="entry name" value="DUF4919"/>
</dbReference>
<dbReference type="Pfam" id="PF16266">
    <property type="entry name" value="DUF4919"/>
    <property type="match status" value="1"/>
</dbReference>
<dbReference type="AlphaFoldDB" id="A0A7M2Y815"/>
<keyword evidence="3" id="KW-1185">Reference proteome</keyword>
<evidence type="ECO:0000313" key="3">
    <source>
        <dbReference type="Proteomes" id="UP000594195"/>
    </source>
</evidence>
<protein>
    <submittedName>
        <fullName evidence="2">DUF4919 domain-containing protein</fullName>
    </submittedName>
</protein>
<dbReference type="EMBL" id="CP040442">
    <property type="protein sequence ID" value="QOW10246.1"/>
    <property type="molecule type" value="Genomic_DNA"/>
</dbReference>
<dbReference type="Proteomes" id="UP000594195">
    <property type="component" value="Chromosome"/>
</dbReference>
<evidence type="ECO:0000313" key="2">
    <source>
        <dbReference type="EMBL" id="QOW10246.1"/>
    </source>
</evidence>